<name>A0A916LJN2_KRYT1</name>
<dbReference type="SUPFAM" id="SSF52317">
    <property type="entry name" value="Class I glutamine amidotransferase-like"/>
    <property type="match status" value="1"/>
</dbReference>
<gene>
    <name evidence="3" type="ORF">JGI25_01020</name>
</gene>
<dbReference type="NCBIfam" id="TIGR01382">
    <property type="entry name" value="PfpI"/>
    <property type="match status" value="1"/>
</dbReference>
<dbReference type="RefSeq" id="WP_072263962.1">
    <property type="nucleotide sequence ID" value="NZ_CZVV01000064.1"/>
</dbReference>
<comment type="caution">
    <text evidence="3">The sequence shown here is derived from an EMBL/GenBank/DDBJ whole genome shotgun (WGS) entry which is preliminary data.</text>
</comment>
<feature type="domain" description="DJ-1/PfpI" evidence="2">
    <location>
        <begin position="6"/>
        <end position="168"/>
    </location>
</feature>
<dbReference type="InterPro" id="IPR002818">
    <property type="entry name" value="DJ-1/PfpI"/>
</dbReference>
<dbReference type="Gene3D" id="3.40.50.880">
    <property type="match status" value="1"/>
</dbReference>
<organism evidence="3 4">
    <name type="scientific">Kryptobacter tengchongensis</name>
    <dbReference type="NCBI Taxonomy" id="1643429"/>
    <lineage>
        <taxon>Bacteria</taxon>
        <taxon>Pseudomonadati</taxon>
        <taxon>Candidatus Kryptoniota</taxon>
        <taxon>Candidatus Kryptobacter</taxon>
    </lineage>
</organism>
<dbReference type="InterPro" id="IPR006286">
    <property type="entry name" value="C56_PfpI-like"/>
</dbReference>
<proteinExistence type="inferred from homology"/>
<evidence type="ECO:0000259" key="2">
    <source>
        <dbReference type="Pfam" id="PF01965"/>
    </source>
</evidence>
<dbReference type="PANTHER" id="PTHR42733">
    <property type="entry name" value="DJ-1 PROTEIN"/>
    <property type="match status" value="1"/>
</dbReference>
<dbReference type="GO" id="GO:0006508">
    <property type="term" value="P:proteolysis"/>
    <property type="evidence" value="ECO:0007669"/>
    <property type="project" value="UniProtKB-KW"/>
</dbReference>
<dbReference type="GO" id="GO:0008233">
    <property type="term" value="F:peptidase activity"/>
    <property type="evidence" value="ECO:0007669"/>
    <property type="project" value="UniProtKB-KW"/>
</dbReference>
<evidence type="ECO:0000313" key="4">
    <source>
        <dbReference type="Proteomes" id="UP000243105"/>
    </source>
</evidence>
<comment type="similarity">
    <text evidence="1">Belongs to the peptidase C56 family.</text>
</comment>
<protein>
    <submittedName>
        <fullName evidence="3">Protease I</fullName>
    </submittedName>
</protein>
<dbReference type="AlphaFoldDB" id="A0A916LJN2"/>
<dbReference type="CDD" id="cd03134">
    <property type="entry name" value="GATase1_PfpI_like"/>
    <property type="match status" value="1"/>
</dbReference>
<evidence type="ECO:0000256" key="1">
    <source>
        <dbReference type="ARBA" id="ARBA00008542"/>
    </source>
</evidence>
<dbReference type="EMBL" id="CZVV01000064">
    <property type="protein sequence ID" value="CUT02207.1"/>
    <property type="molecule type" value="Genomic_DNA"/>
</dbReference>
<keyword evidence="3" id="KW-0645">Protease</keyword>
<dbReference type="Proteomes" id="UP000243105">
    <property type="component" value="Unassembled WGS sequence"/>
</dbReference>
<dbReference type="PROSITE" id="PS51276">
    <property type="entry name" value="PEPTIDASE_C56_PFPI"/>
    <property type="match status" value="1"/>
</dbReference>
<sequence length="172" mass="18980">MRLKGKKIVVLVEDYVEEIELLYPRYRLIEEGAEVKVAGPEVKVFRGKNGYPIKADISFDEISVENFDAIVIPGGYAPDRIRRNKIAVELTKKFYESGKIVAFICHAGWVPISAGILRGKKVTGFFSIKDDLVNAGAEYVDSEVVVDGNLVSSRVPDDLPAFCKAIISALSD</sequence>
<dbReference type="Pfam" id="PF01965">
    <property type="entry name" value="DJ-1_PfpI"/>
    <property type="match status" value="1"/>
</dbReference>
<keyword evidence="3" id="KW-0378">Hydrolase</keyword>
<dbReference type="InterPro" id="IPR029062">
    <property type="entry name" value="Class_I_gatase-like"/>
</dbReference>
<evidence type="ECO:0000313" key="3">
    <source>
        <dbReference type="EMBL" id="CUT02207.1"/>
    </source>
</evidence>
<accession>A0A916LJN2</accession>
<reference evidence="3 4" key="1">
    <citation type="submission" date="2015-11" db="EMBL/GenBank/DDBJ databases">
        <authorList>
            <person name="Varghese N."/>
        </authorList>
    </citation>
    <scope>NUCLEOTIDE SEQUENCE [LARGE SCALE GENOMIC DNA]</scope>
    <source>
        <strain evidence="3 4">JGI-25</strain>
    </source>
</reference>
<dbReference type="PANTHER" id="PTHR42733:SF13">
    <property type="entry name" value="DJ-1_PFPI DOMAIN-CONTAINING PROTEIN"/>
    <property type="match status" value="1"/>
</dbReference>